<name>A0A9D4KTV2_DREPO</name>
<reference evidence="1" key="1">
    <citation type="journal article" date="2019" name="bioRxiv">
        <title>The Genome of the Zebra Mussel, Dreissena polymorpha: A Resource for Invasive Species Research.</title>
        <authorList>
            <person name="McCartney M.A."/>
            <person name="Auch B."/>
            <person name="Kono T."/>
            <person name="Mallez S."/>
            <person name="Zhang Y."/>
            <person name="Obille A."/>
            <person name="Becker A."/>
            <person name="Abrahante J.E."/>
            <person name="Garbe J."/>
            <person name="Badalamenti J.P."/>
            <person name="Herman A."/>
            <person name="Mangelson H."/>
            <person name="Liachko I."/>
            <person name="Sullivan S."/>
            <person name="Sone E.D."/>
            <person name="Koren S."/>
            <person name="Silverstein K.A.T."/>
            <person name="Beckman K.B."/>
            <person name="Gohl D.M."/>
        </authorList>
    </citation>
    <scope>NUCLEOTIDE SEQUENCE</scope>
    <source>
        <strain evidence="1">Duluth1</strain>
        <tissue evidence="1">Whole animal</tissue>
    </source>
</reference>
<proteinExistence type="predicted"/>
<keyword evidence="2" id="KW-1185">Reference proteome</keyword>
<evidence type="ECO:0000313" key="1">
    <source>
        <dbReference type="EMBL" id="KAH3845142.1"/>
    </source>
</evidence>
<dbReference type="EMBL" id="JAIWYP010000003">
    <property type="protein sequence ID" value="KAH3845142.1"/>
    <property type="molecule type" value="Genomic_DNA"/>
</dbReference>
<dbReference type="AlphaFoldDB" id="A0A9D4KTV2"/>
<organism evidence="1 2">
    <name type="scientific">Dreissena polymorpha</name>
    <name type="common">Zebra mussel</name>
    <name type="synonym">Mytilus polymorpha</name>
    <dbReference type="NCBI Taxonomy" id="45954"/>
    <lineage>
        <taxon>Eukaryota</taxon>
        <taxon>Metazoa</taxon>
        <taxon>Spiralia</taxon>
        <taxon>Lophotrochozoa</taxon>
        <taxon>Mollusca</taxon>
        <taxon>Bivalvia</taxon>
        <taxon>Autobranchia</taxon>
        <taxon>Heteroconchia</taxon>
        <taxon>Euheterodonta</taxon>
        <taxon>Imparidentia</taxon>
        <taxon>Neoheterodontei</taxon>
        <taxon>Myida</taxon>
        <taxon>Dreissenoidea</taxon>
        <taxon>Dreissenidae</taxon>
        <taxon>Dreissena</taxon>
    </lineage>
</organism>
<sequence length="127" mass="14626">MRHFPGSFRTNKSYPPEETWCTLTSRRLPCTLTSRRLPAPLRTPFGQTRCTLTSRRLSIGLNYLFHVCVISQAPFGRTRCTLTSRRLPCTLTNRRLPHFQDITPDGWKDGWKDGWTTPKLFPSEDGG</sequence>
<reference evidence="1" key="2">
    <citation type="submission" date="2020-11" db="EMBL/GenBank/DDBJ databases">
        <authorList>
            <person name="McCartney M.A."/>
            <person name="Auch B."/>
            <person name="Kono T."/>
            <person name="Mallez S."/>
            <person name="Becker A."/>
            <person name="Gohl D.M."/>
            <person name="Silverstein K.A.T."/>
            <person name="Koren S."/>
            <person name="Bechman K.B."/>
            <person name="Herman A."/>
            <person name="Abrahante J.E."/>
            <person name="Garbe J."/>
        </authorList>
    </citation>
    <scope>NUCLEOTIDE SEQUENCE</scope>
    <source>
        <strain evidence="1">Duluth1</strain>
        <tissue evidence="1">Whole animal</tissue>
    </source>
</reference>
<protein>
    <submittedName>
        <fullName evidence="1">Uncharacterized protein</fullName>
    </submittedName>
</protein>
<comment type="caution">
    <text evidence="1">The sequence shown here is derived from an EMBL/GenBank/DDBJ whole genome shotgun (WGS) entry which is preliminary data.</text>
</comment>
<gene>
    <name evidence="1" type="ORF">DPMN_087415</name>
</gene>
<accession>A0A9D4KTV2</accession>
<evidence type="ECO:0000313" key="2">
    <source>
        <dbReference type="Proteomes" id="UP000828390"/>
    </source>
</evidence>
<dbReference type="Proteomes" id="UP000828390">
    <property type="component" value="Unassembled WGS sequence"/>
</dbReference>